<dbReference type="InterPro" id="IPR050557">
    <property type="entry name" value="RTX_toxin/Mannuronan_C5-epim"/>
</dbReference>
<dbReference type="AlphaFoldDB" id="A0A2T0WH79"/>
<dbReference type="RefSeq" id="WP_146134972.1">
    <property type="nucleotide sequence ID" value="NZ_PVTQ01000013.1"/>
</dbReference>
<dbReference type="Pfam" id="PF00353">
    <property type="entry name" value="HemolysinCabind"/>
    <property type="match status" value="4"/>
</dbReference>
<dbReference type="InterPro" id="IPR010221">
    <property type="entry name" value="VCBS_dom"/>
</dbReference>
<protein>
    <submittedName>
        <fullName evidence="5">VCBS repeat-containing protein</fullName>
    </submittedName>
</protein>
<dbReference type="Pfam" id="PF17803">
    <property type="entry name" value="Cadherin_4"/>
    <property type="match status" value="3"/>
</dbReference>
<feature type="compositionally biased region" description="Low complexity" evidence="3">
    <location>
        <begin position="504"/>
        <end position="515"/>
    </location>
</feature>
<feature type="region of interest" description="Disordered" evidence="3">
    <location>
        <begin position="495"/>
        <end position="519"/>
    </location>
</feature>
<feature type="domain" description="RapA2 cadherin-like" evidence="4">
    <location>
        <begin position="564"/>
        <end position="635"/>
    </location>
</feature>
<sequence length="832" mass="86638">MVTFAKYLKGTSGKDTVEGTVGNDHIRGFNGNDLLWGNRAKDKVLGAGGHDTLLGGTGDDTLLGGDGNDLLIGSDDALMNPFRDKYAAEPSSKRETDNDRLVGGNGNDKIFGGKGKDFLSGGQGHDRMYGGGGADRMLGGIGNDRMLGGKGNDIMVGNGGSDVLQGGEGYDTLRYILRQNSGVVDNYSGNSGVDTLQLEFTKAEWARADIKQDVLAFARFMAAHTNSETGQADNAFYSFNAFSLTASSFEKVKVKVNGVLTPILTAEDDQFSVQEDSAPVILGSVLENDFGAERIEVISGPAEGTLTLDGETGDITFDTTTGFAGLGEGDIRDISFDYRIFAANGSSQDATATITVHGVDDNPTGTDDQFITNENATLDRDAANGLLANDIPARLGDTLSVVPMTGTTEGGAAFKVKASGAFVYDAQGIANIDQLAADERLTDTFTYVVRDQDGDQATATATIVVNGMNDAPTLEVGTLAATEDGPNVTLDLSTLGDDVDSDDTGSSLTYSVSSSPAEGTASISGTTLTFAAGSAFQDLAQGETRDVQVGITALDSHAAATISTVNVTVTGTNDAPVVAEIDAGSVTEDAAAKTINLLAGQRDVDNGAVLSAIDITAVDQNGVSVAFTNNGNGRISIDPSQFGALDDGQAATVTVSYNVSDGITGTANTATLVVNGVTDPTTLTFDDITADQTRPLVPNGYGGLNWSGAKVLHTPSFDYQDSGYIRGNTSGNFVVFNTGQSTVTVSDPVDEFDFVGVTLTAAWNDNLNIDVTGYRDGVELYSRTVVVSDDEPTPFTFNWEDVDQVTFETYGGTDAGTSGDGTHMAMEDFIFV</sequence>
<dbReference type="EMBL" id="PVTQ01000013">
    <property type="protein sequence ID" value="PRY86070.1"/>
    <property type="molecule type" value="Genomic_DNA"/>
</dbReference>
<feature type="region of interest" description="Disordered" evidence="3">
    <location>
        <begin position="87"/>
        <end position="108"/>
    </location>
</feature>
<accession>A0A2T0WH79</accession>
<evidence type="ECO:0000313" key="5">
    <source>
        <dbReference type="EMBL" id="PRY86070.1"/>
    </source>
</evidence>
<comment type="caution">
    <text evidence="5">The sequence shown here is derived from an EMBL/GenBank/DDBJ whole genome shotgun (WGS) entry which is preliminary data.</text>
</comment>
<reference evidence="5 6" key="1">
    <citation type="submission" date="2018-03" db="EMBL/GenBank/DDBJ databases">
        <title>Genomic Encyclopedia of Archaeal and Bacterial Type Strains, Phase II (KMG-II): from individual species to whole genera.</title>
        <authorList>
            <person name="Goeker M."/>
        </authorList>
    </citation>
    <scope>NUCLEOTIDE SEQUENCE [LARGE SCALE GENOMIC DNA]</scope>
    <source>
        <strain evidence="5 6">DSM 100212</strain>
    </source>
</reference>
<dbReference type="InterPro" id="IPR001343">
    <property type="entry name" value="Hemolysn_Ca-bd"/>
</dbReference>
<feature type="compositionally biased region" description="Basic and acidic residues" evidence="3">
    <location>
        <begin position="87"/>
        <end position="100"/>
    </location>
</feature>
<comment type="subcellular location">
    <subcellularLocation>
        <location evidence="1">Secreted</location>
    </subcellularLocation>
</comment>
<keyword evidence="2" id="KW-0964">Secreted</keyword>
<evidence type="ECO:0000313" key="6">
    <source>
        <dbReference type="Proteomes" id="UP000238392"/>
    </source>
</evidence>
<dbReference type="GO" id="GO:0005509">
    <property type="term" value="F:calcium ion binding"/>
    <property type="evidence" value="ECO:0007669"/>
    <property type="project" value="InterPro"/>
</dbReference>
<dbReference type="Gene3D" id="2.150.10.10">
    <property type="entry name" value="Serralysin-like metalloprotease, C-terminal"/>
    <property type="match status" value="3"/>
</dbReference>
<dbReference type="OrthoDB" id="9773411at2"/>
<evidence type="ECO:0000256" key="1">
    <source>
        <dbReference type="ARBA" id="ARBA00004613"/>
    </source>
</evidence>
<evidence type="ECO:0000256" key="3">
    <source>
        <dbReference type="SAM" id="MobiDB-lite"/>
    </source>
</evidence>
<name>A0A2T0WH79_9RHOB</name>
<dbReference type="PANTHER" id="PTHR38340:SF1">
    <property type="entry name" value="S-LAYER PROTEIN"/>
    <property type="match status" value="1"/>
</dbReference>
<gene>
    <name evidence="5" type="ORF">CLV74_11345</name>
</gene>
<keyword evidence="6" id="KW-1185">Reference proteome</keyword>
<feature type="domain" description="RapA2 cadherin-like" evidence="4">
    <location>
        <begin position="350"/>
        <end position="424"/>
    </location>
</feature>
<dbReference type="NCBIfam" id="TIGR01965">
    <property type="entry name" value="VCBS_repeat"/>
    <property type="match status" value="2"/>
</dbReference>
<evidence type="ECO:0000256" key="2">
    <source>
        <dbReference type="ARBA" id="ARBA00022525"/>
    </source>
</evidence>
<proteinExistence type="predicted"/>
<feature type="domain" description="RapA2 cadherin-like" evidence="4">
    <location>
        <begin position="459"/>
        <end position="525"/>
    </location>
</feature>
<dbReference type="InterPro" id="IPR040853">
    <property type="entry name" value="RapA2_cadherin-like"/>
</dbReference>
<dbReference type="GO" id="GO:0005576">
    <property type="term" value="C:extracellular region"/>
    <property type="evidence" value="ECO:0007669"/>
    <property type="project" value="UniProtKB-SubCell"/>
</dbReference>
<dbReference type="InterPro" id="IPR011049">
    <property type="entry name" value="Serralysin-like_metalloprot_C"/>
</dbReference>
<organism evidence="5 6">
    <name type="scientific">Donghicola tyrosinivorans</name>
    <dbReference type="NCBI Taxonomy" id="1652492"/>
    <lineage>
        <taxon>Bacteria</taxon>
        <taxon>Pseudomonadati</taxon>
        <taxon>Pseudomonadota</taxon>
        <taxon>Alphaproteobacteria</taxon>
        <taxon>Rhodobacterales</taxon>
        <taxon>Roseobacteraceae</taxon>
        <taxon>Donghicola</taxon>
    </lineage>
</organism>
<dbReference type="Proteomes" id="UP000238392">
    <property type="component" value="Unassembled WGS sequence"/>
</dbReference>
<dbReference type="SUPFAM" id="SSF51120">
    <property type="entry name" value="beta-Roll"/>
    <property type="match status" value="2"/>
</dbReference>
<dbReference type="PANTHER" id="PTHR38340">
    <property type="entry name" value="S-LAYER PROTEIN"/>
    <property type="match status" value="1"/>
</dbReference>
<evidence type="ECO:0000259" key="4">
    <source>
        <dbReference type="Pfam" id="PF17803"/>
    </source>
</evidence>
<dbReference type="PRINTS" id="PR00313">
    <property type="entry name" value="CABNDNGRPT"/>
</dbReference>